<keyword evidence="2" id="KW-0805">Transcription regulation</keyword>
<dbReference type="PRINTS" id="PR00039">
    <property type="entry name" value="HTHLYSR"/>
</dbReference>
<dbReference type="GO" id="GO:0003677">
    <property type="term" value="F:DNA binding"/>
    <property type="evidence" value="ECO:0007669"/>
    <property type="project" value="UniProtKB-KW"/>
</dbReference>
<accession>A0A8J3P637</accession>
<evidence type="ECO:0000256" key="5">
    <source>
        <dbReference type="SAM" id="MobiDB-lite"/>
    </source>
</evidence>
<sequence>MPSVDDLRLVEAVARHGSLGAAGRELMISQPAASNRLAALERRIGERLFDRDTTGARPTAAGRALCHEATHVLGHLEAIFDRTRAAAQSRTLTVGTFGSLAPWLFPALDDLLADAAVTPVVDHGDRLVGWVGEGSLDAAFVAIANQLRLPATVGAVPVAVDRLAVLSPSGVTTGRGRHPFAGRTVVTYTYDMSTEALHRRLSELGGMPRTAATAETAVRLARKLACPAVLPRGLALAYAAPGERVTAAAVTGRLTLYMVTTRPTPPEFAPLTTRLHTHLGLDGPVTPTSTGTAAGGRR</sequence>
<dbReference type="AlphaFoldDB" id="A0A8J3P637"/>
<keyword evidence="4" id="KW-0804">Transcription</keyword>
<dbReference type="PANTHER" id="PTHR30346">
    <property type="entry name" value="TRANSCRIPTIONAL DUAL REGULATOR HCAR-RELATED"/>
    <property type="match status" value="1"/>
</dbReference>
<dbReference type="EMBL" id="BONI01000014">
    <property type="protein sequence ID" value="GIG05388.1"/>
    <property type="molecule type" value="Genomic_DNA"/>
</dbReference>
<dbReference type="InterPro" id="IPR036388">
    <property type="entry name" value="WH-like_DNA-bd_sf"/>
</dbReference>
<evidence type="ECO:0000256" key="3">
    <source>
        <dbReference type="ARBA" id="ARBA00023125"/>
    </source>
</evidence>
<evidence type="ECO:0000313" key="7">
    <source>
        <dbReference type="EMBL" id="GIG05388.1"/>
    </source>
</evidence>
<dbReference type="Pfam" id="PF00126">
    <property type="entry name" value="HTH_1"/>
    <property type="match status" value="1"/>
</dbReference>
<proteinExistence type="inferred from homology"/>
<feature type="domain" description="HTH lysR-type" evidence="6">
    <location>
        <begin position="2"/>
        <end position="59"/>
    </location>
</feature>
<comment type="similarity">
    <text evidence="1">Belongs to the LysR transcriptional regulatory family.</text>
</comment>
<evidence type="ECO:0000313" key="8">
    <source>
        <dbReference type="Proteomes" id="UP000630887"/>
    </source>
</evidence>
<dbReference type="InterPro" id="IPR036390">
    <property type="entry name" value="WH_DNA-bd_sf"/>
</dbReference>
<dbReference type="SUPFAM" id="SSF46785">
    <property type="entry name" value="Winged helix' DNA-binding domain"/>
    <property type="match status" value="1"/>
</dbReference>
<gene>
    <name evidence="7" type="ORF">Cco03nite_20880</name>
</gene>
<keyword evidence="3" id="KW-0238">DNA-binding</keyword>
<evidence type="ECO:0000256" key="1">
    <source>
        <dbReference type="ARBA" id="ARBA00009437"/>
    </source>
</evidence>
<protein>
    <submittedName>
        <fullName evidence="7">LysR family transcriptional regulator</fullName>
    </submittedName>
</protein>
<dbReference type="InterPro" id="IPR000847">
    <property type="entry name" value="LysR_HTH_N"/>
</dbReference>
<comment type="caution">
    <text evidence="7">The sequence shown here is derived from an EMBL/GenBank/DDBJ whole genome shotgun (WGS) entry which is preliminary data.</text>
</comment>
<organism evidence="7 8">
    <name type="scientific">Catellatospora coxensis</name>
    <dbReference type="NCBI Taxonomy" id="310354"/>
    <lineage>
        <taxon>Bacteria</taxon>
        <taxon>Bacillati</taxon>
        <taxon>Actinomycetota</taxon>
        <taxon>Actinomycetes</taxon>
        <taxon>Micromonosporales</taxon>
        <taxon>Micromonosporaceae</taxon>
        <taxon>Catellatospora</taxon>
    </lineage>
</organism>
<dbReference type="GO" id="GO:0003700">
    <property type="term" value="F:DNA-binding transcription factor activity"/>
    <property type="evidence" value="ECO:0007669"/>
    <property type="project" value="InterPro"/>
</dbReference>
<dbReference type="Gene3D" id="1.10.10.10">
    <property type="entry name" value="Winged helix-like DNA-binding domain superfamily/Winged helix DNA-binding domain"/>
    <property type="match status" value="1"/>
</dbReference>
<reference evidence="7 8" key="1">
    <citation type="submission" date="2021-01" db="EMBL/GenBank/DDBJ databases">
        <title>Whole genome shotgun sequence of Catellatospora coxensis NBRC 107359.</title>
        <authorList>
            <person name="Komaki H."/>
            <person name="Tamura T."/>
        </authorList>
    </citation>
    <scope>NUCLEOTIDE SEQUENCE [LARGE SCALE GENOMIC DNA]</scope>
    <source>
        <strain evidence="7 8">NBRC 107359</strain>
    </source>
</reference>
<dbReference type="Proteomes" id="UP000630887">
    <property type="component" value="Unassembled WGS sequence"/>
</dbReference>
<name>A0A8J3P637_9ACTN</name>
<evidence type="ECO:0000256" key="4">
    <source>
        <dbReference type="ARBA" id="ARBA00023163"/>
    </source>
</evidence>
<evidence type="ECO:0000256" key="2">
    <source>
        <dbReference type="ARBA" id="ARBA00023015"/>
    </source>
</evidence>
<dbReference type="PROSITE" id="PS50931">
    <property type="entry name" value="HTH_LYSR"/>
    <property type="match status" value="1"/>
</dbReference>
<keyword evidence="8" id="KW-1185">Reference proteome</keyword>
<evidence type="ECO:0000259" key="6">
    <source>
        <dbReference type="PROSITE" id="PS50931"/>
    </source>
</evidence>
<feature type="region of interest" description="Disordered" evidence="5">
    <location>
        <begin position="279"/>
        <end position="298"/>
    </location>
</feature>
<dbReference type="SUPFAM" id="SSF53850">
    <property type="entry name" value="Periplasmic binding protein-like II"/>
    <property type="match status" value="1"/>
</dbReference>
<dbReference type="GO" id="GO:0032993">
    <property type="term" value="C:protein-DNA complex"/>
    <property type="evidence" value="ECO:0007669"/>
    <property type="project" value="TreeGrafter"/>
</dbReference>
<dbReference type="PANTHER" id="PTHR30346:SF29">
    <property type="entry name" value="LYSR SUBSTRATE-BINDING"/>
    <property type="match status" value="1"/>
</dbReference>